<evidence type="ECO:0000313" key="2">
    <source>
        <dbReference type="EMBL" id="KAL2549614.1"/>
    </source>
</evidence>
<feature type="transmembrane region" description="Helical" evidence="1">
    <location>
        <begin position="78"/>
        <end position="109"/>
    </location>
</feature>
<keyword evidence="1" id="KW-0472">Membrane</keyword>
<evidence type="ECO:0000313" key="3">
    <source>
        <dbReference type="Proteomes" id="UP001604277"/>
    </source>
</evidence>
<evidence type="ECO:0000256" key="1">
    <source>
        <dbReference type="SAM" id="Phobius"/>
    </source>
</evidence>
<comment type="caution">
    <text evidence="2">The sequence shown here is derived from an EMBL/GenBank/DDBJ whole genome shotgun (WGS) entry which is preliminary data.</text>
</comment>
<keyword evidence="1" id="KW-1133">Transmembrane helix</keyword>
<gene>
    <name evidence="2" type="ORF">Fot_11144</name>
</gene>
<dbReference type="AlphaFoldDB" id="A0ABD1WIV8"/>
<accession>A0ABD1WIV8</accession>
<organism evidence="2 3">
    <name type="scientific">Forsythia ovata</name>
    <dbReference type="NCBI Taxonomy" id="205694"/>
    <lineage>
        <taxon>Eukaryota</taxon>
        <taxon>Viridiplantae</taxon>
        <taxon>Streptophyta</taxon>
        <taxon>Embryophyta</taxon>
        <taxon>Tracheophyta</taxon>
        <taxon>Spermatophyta</taxon>
        <taxon>Magnoliopsida</taxon>
        <taxon>eudicotyledons</taxon>
        <taxon>Gunneridae</taxon>
        <taxon>Pentapetalae</taxon>
        <taxon>asterids</taxon>
        <taxon>lamiids</taxon>
        <taxon>Lamiales</taxon>
        <taxon>Oleaceae</taxon>
        <taxon>Forsythieae</taxon>
        <taxon>Forsythia</taxon>
    </lineage>
</organism>
<dbReference type="EMBL" id="JBFOLJ010000003">
    <property type="protein sequence ID" value="KAL2549614.1"/>
    <property type="molecule type" value="Genomic_DNA"/>
</dbReference>
<dbReference type="Proteomes" id="UP001604277">
    <property type="component" value="Unassembled WGS sequence"/>
</dbReference>
<proteinExistence type="predicted"/>
<name>A0ABD1WIV8_9LAMI</name>
<reference evidence="3" key="1">
    <citation type="submission" date="2024-07" db="EMBL/GenBank/DDBJ databases">
        <title>Two chromosome-level genome assemblies of Korean endemic species Abeliophyllum distichum and Forsythia ovata (Oleaceae).</title>
        <authorList>
            <person name="Jang H."/>
        </authorList>
    </citation>
    <scope>NUCLEOTIDE SEQUENCE [LARGE SCALE GENOMIC DNA]</scope>
</reference>
<sequence length="186" mass="20596">MPITPTVRCLTFLRLAVSEAVSVTLKSLLLANELHLEIYAASAMCICCWAVSPSLLFHKVCIQELSYKTQSLWTSSKLITKVSAAVTTVIPGSAFLLLLLVVSFSLPFLSRTLCLVSSYFSENQMRFKTPRPREMLFLSANFCTRTGSTFSPFQSYKSNAKAGPQSNFTFGPYIVTREALSNLLGR</sequence>
<protein>
    <submittedName>
        <fullName evidence="2">Uncharacterized protein</fullName>
    </submittedName>
</protein>
<keyword evidence="1" id="KW-0812">Transmembrane</keyword>
<keyword evidence="3" id="KW-1185">Reference proteome</keyword>